<dbReference type="HAMAP" id="MF_03027">
    <property type="entry name" value="BOP1"/>
    <property type="match status" value="1"/>
</dbReference>
<evidence type="ECO:0000313" key="11">
    <source>
        <dbReference type="Proteomes" id="UP000241890"/>
    </source>
</evidence>
<keyword evidence="4" id="KW-0677">Repeat</keyword>
<protein>
    <recommendedName>
        <fullName evidence="6">Ribosome biogenesis protein BOP1 homolog</fullName>
    </recommendedName>
</protein>
<evidence type="ECO:0000256" key="6">
    <source>
        <dbReference type="HAMAP-Rule" id="MF_03027"/>
    </source>
</evidence>
<dbReference type="GO" id="GO:0000466">
    <property type="term" value="P:maturation of 5.8S rRNA from tricistronic rRNA transcript (SSU-rRNA, 5.8S rRNA, LSU-rRNA)"/>
    <property type="evidence" value="ECO:0007669"/>
    <property type="project" value="UniProtKB-UniRule"/>
</dbReference>
<dbReference type="FunCoup" id="A0A2R5H041">
    <property type="interactions" value="319"/>
</dbReference>
<dbReference type="InterPro" id="IPR019775">
    <property type="entry name" value="WD40_repeat_CS"/>
</dbReference>
<keyword evidence="1 6" id="KW-0690">Ribosome biogenesis</keyword>
<dbReference type="Proteomes" id="UP000241890">
    <property type="component" value="Unassembled WGS sequence"/>
</dbReference>
<keyword evidence="3 7" id="KW-0853">WD repeat</keyword>
<feature type="compositionally biased region" description="Acidic residues" evidence="8">
    <location>
        <begin position="24"/>
        <end position="73"/>
    </location>
</feature>
<dbReference type="GO" id="GO:0043021">
    <property type="term" value="F:ribonucleoprotein complex binding"/>
    <property type="evidence" value="ECO:0007669"/>
    <property type="project" value="UniProtKB-UniRule"/>
</dbReference>
<comment type="similarity">
    <text evidence="6">Belongs to the WD repeat BOP1/ERB1 family.</text>
</comment>
<dbReference type="AlphaFoldDB" id="A0A2R5H041"/>
<gene>
    <name evidence="10" type="ORF">FCC1311_098972</name>
</gene>
<evidence type="ECO:0000256" key="1">
    <source>
        <dbReference type="ARBA" id="ARBA00022517"/>
    </source>
</evidence>
<dbReference type="InterPro" id="IPR028598">
    <property type="entry name" value="BOP1/Erb1"/>
</dbReference>
<dbReference type="GO" id="GO:0070545">
    <property type="term" value="C:PeBoW complex"/>
    <property type="evidence" value="ECO:0007669"/>
    <property type="project" value="TreeGrafter"/>
</dbReference>
<dbReference type="PANTHER" id="PTHR17605">
    <property type="entry name" value="RIBOSOME BIOGENESIS PROTEIN BOP1 BLOCK OF PROLIFERATION 1 PROTEIN"/>
    <property type="match status" value="1"/>
</dbReference>
<keyword evidence="5 6" id="KW-0539">Nucleus</keyword>
<reference evidence="10 11" key="1">
    <citation type="submission" date="2017-12" db="EMBL/GenBank/DDBJ databases">
        <title>Sequencing, de novo assembly and annotation of complete genome of a new Thraustochytrid species, strain FCC1311.</title>
        <authorList>
            <person name="Sedici K."/>
            <person name="Godart F."/>
            <person name="Aiese Cigliano R."/>
            <person name="Sanseverino W."/>
            <person name="Barakat M."/>
            <person name="Ortet P."/>
            <person name="Marechal E."/>
            <person name="Cagnac O."/>
            <person name="Amato A."/>
        </authorList>
    </citation>
    <scope>NUCLEOTIDE SEQUENCE [LARGE SCALE GENOMIC DNA]</scope>
</reference>
<keyword evidence="11" id="KW-1185">Reference proteome</keyword>
<feature type="repeat" description="WD" evidence="7">
    <location>
        <begin position="406"/>
        <end position="447"/>
    </location>
</feature>
<evidence type="ECO:0000256" key="3">
    <source>
        <dbReference type="ARBA" id="ARBA00022574"/>
    </source>
</evidence>
<dbReference type="SUPFAM" id="SSF50978">
    <property type="entry name" value="WD40 repeat-like"/>
    <property type="match status" value="1"/>
</dbReference>
<feature type="region of interest" description="Disordered" evidence="8">
    <location>
        <begin position="291"/>
        <end position="312"/>
    </location>
</feature>
<dbReference type="Pfam" id="PF00400">
    <property type="entry name" value="WD40"/>
    <property type="match status" value="4"/>
</dbReference>
<evidence type="ECO:0000256" key="8">
    <source>
        <dbReference type="SAM" id="MobiDB-lite"/>
    </source>
</evidence>
<evidence type="ECO:0000256" key="5">
    <source>
        <dbReference type="ARBA" id="ARBA00023242"/>
    </source>
</evidence>
<comment type="caution">
    <text evidence="10">The sequence shown here is derived from an EMBL/GenBank/DDBJ whole genome shotgun (WGS) entry which is preliminary data.</text>
</comment>
<sequence>MSSRATRGAALPSGMSEALNGNAYEDESNEDEEVVVEGESSSDEDEEEDVIVEGASSDDEEDEDDEDDEEAEEDRAAAQSAAKLKRATGKTAEASKDAAKPRKFRGDEDVRAEGYASSDEEHEENTIGNVPLHWYDEFDHIGYDKAGRKLVRKEGMDEVDKFLASKDDPFYRRTFYDAKNDQSIVLTDRELIMARRMLEGKFPEQGFNPEPDYVDFFSGEKNVFPIADPYEPKRRFVPSKFERQKILKIMHGIRAGHVRRQGKPESKKEAKNEVYLMWGEDDLAEDIKKRRKAPKHIPAPKVTPPDHRESYHPPEEYLPTPEEAKAWEEAHPDDRKINYLPQDFAQLRRVPAYANYVRERYERCIDLYLAPRKEVRRLNIDPESLVPKLPKPSELRPFPNTVAVTYFGHHGRVRSLAVDPSGELLASGGDDMILRIWEVESGRCLLSHDLSQYAPEENEEISRVTEDGEGEVSTKKGFISRVAWNPQMQYRVVAAAVGENVILVDVSAASFASEEDVEATEQLMGGALAEAGEGDDDDDNEENAEVAEVDLGAEASEEERMQQALRDSRRMVGWKKDKADRTVIFWKEADSGPVLDLIWHAKGVYLATVTATKRSNAQVTVHHVLKRMSQRPLRFVKDQRVQRLLFHPRKPIIFVASKRYVHVYHLGQQKRLKQLKTGSQWISSMAIHPDGNNLVVGTYDRRVSWFDLDISSKPWRTLKYHKRALREVDFHDRYPLFASASDDGTVHVFHARVFEDFDKDPYLIPVKVLRGHAQTLDGLGVLSMAFHPTQPWLFSAGADGRLQLFQNLG</sequence>
<keyword evidence="2 6" id="KW-0698">rRNA processing</keyword>
<dbReference type="PROSITE" id="PS50294">
    <property type="entry name" value="WD_REPEATS_REGION"/>
    <property type="match status" value="1"/>
</dbReference>
<organism evidence="10 11">
    <name type="scientific">Hondaea fermentalgiana</name>
    <dbReference type="NCBI Taxonomy" id="2315210"/>
    <lineage>
        <taxon>Eukaryota</taxon>
        <taxon>Sar</taxon>
        <taxon>Stramenopiles</taxon>
        <taxon>Bigyra</taxon>
        <taxon>Labyrinthulomycetes</taxon>
        <taxon>Thraustochytrida</taxon>
        <taxon>Thraustochytriidae</taxon>
        <taxon>Hondaea</taxon>
    </lineage>
</organism>
<dbReference type="InParanoid" id="A0A2R5H041"/>
<dbReference type="PROSITE" id="PS50082">
    <property type="entry name" value="WD_REPEATS_2"/>
    <property type="match status" value="1"/>
</dbReference>
<feature type="domain" description="BOP1 N-terminal" evidence="9">
    <location>
        <begin position="135"/>
        <end position="399"/>
    </location>
</feature>
<evidence type="ECO:0000256" key="4">
    <source>
        <dbReference type="ARBA" id="ARBA00022737"/>
    </source>
</evidence>
<dbReference type="FunFam" id="2.130.10.10:FF:000576">
    <property type="entry name" value="Ribosome biogenesis protein ERB1"/>
    <property type="match status" value="1"/>
</dbReference>
<dbReference type="InterPro" id="IPR001680">
    <property type="entry name" value="WD40_rpt"/>
</dbReference>
<evidence type="ECO:0000313" key="10">
    <source>
        <dbReference type="EMBL" id="GBG33674.1"/>
    </source>
</evidence>
<name>A0A2R5H041_9STRA</name>
<dbReference type="GO" id="GO:0005654">
    <property type="term" value="C:nucleoplasm"/>
    <property type="evidence" value="ECO:0007669"/>
    <property type="project" value="UniProtKB-SubCell"/>
</dbReference>
<comment type="function">
    <text evidence="6">Required for maturation of ribosomal RNAs and formation of the large ribosomal subunit.</text>
</comment>
<dbReference type="SMART" id="SM00320">
    <property type="entry name" value="WD40"/>
    <property type="match status" value="7"/>
</dbReference>
<comment type="subcellular location">
    <subcellularLocation>
        <location evidence="6">Nucleus</location>
        <location evidence="6">Nucleolus</location>
    </subcellularLocation>
    <subcellularLocation>
        <location evidence="6">Nucleus</location>
        <location evidence="6">Nucleoplasm</location>
    </subcellularLocation>
</comment>
<evidence type="ECO:0000256" key="7">
    <source>
        <dbReference type="PROSITE-ProRule" id="PRU00221"/>
    </source>
</evidence>
<feature type="compositionally biased region" description="Basic and acidic residues" evidence="8">
    <location>
        <begin position="93"/>
        <end position="112"/>
    </location>
</feature>
<dbReference type="EMBL" id="BEYU01000165">
    <property type="protein sequence ID" value="GBG33674.1"/>
    <property type="molecule type" value="Genomic_DNA"/>
</dbReference>
<dbReference type="Gene3D" id="2.130.10.10">
    <property type="entry name" value="YVTN repeat-like/Quinoprotein amine dehydrogenase"/>
    <property type="match status" value="1"/>
</dbReference>
<dbReference type="PROSITE" id="PS00678">
    <property type="entry name" value="WD_REPEATS_1"/>
    <property type="match status" value="1"/>
</dbReference>
<dbReference type="GO" id="GO:0000463">
    <property type="term" value="P:maturation of LSU-rRNA from tricistronic rRNA transcript (SSU-rRNA, 5.8S rRNA, LSU-rRNA)"/>
    <property type="evidence" value="ECO:0007669"/>
    <property type="project" value="UniProtKB-UniRule"/>
</dbReference>
<dbReference type="Pfam" id="PF08145">
    <property type="entry name" value="BOP1NT"/>
    <property type="match status" value="1"/>
</dbReference>
<dbReference type="PANTHER" id="PTHR17605:SF0">
    <property type="entry name" value="RIBOSOME BIOGENESIS PROTEIN BOP1"/>
    <property type="match status" value="1"/>
</dbReference>
<dbReference type="InterPro" id="IPR036322">
    <property type="entry name" value="WD40_repeat_dom_sf"/>
</dbReference>
<dbReference type="OrthoDB" id="5571054at2759"/>
<proteinExistence type="inferred from homology"/>
<feature type="region of interest" description="Disordered" evidence="8">
    <location>
        <begin position="1"/>
        <end position="125"/>
    </location>
</feature>
<accession>A0A2R5H041</accession>
<dbReference type="InterPro" id="IPR015943">
    <property type="entry name" value="WD40/YVTN_repeat-like_dom_sf"/>
</dbReference>
<dbReference type="GO" id="GO:0030687">
    <property type="term" value="C:preribosome, large subunit precursor"/>
    <property type="evidence" value="ECO:0007669"/>
    <property type="project" value="UniProtKB-UniRule"/>
</dbReference>
<dbReference type="InterPro" id="IPR012953">
    <property type="entry name" value="BOP1_N_dom"/>
</dbReference>
<dbReference type="SMART" id="SM01035">
    <property type="entry name" value="BOP1NT"/>
    <property type="match status" value="1"/>
</dbReference>
<evidence type="ECO:0000259" key="9">
    <source>
        <dbReference type="SMART" id="SM01035"/>
    </source>
</evidence>
<evidence type="ECO:0000256" key="2">
    <source>
        <dbReference type="ARBA" id="ARBA00022552"/>
    </source>
</evidence>